<dbReference type="EMBL" id="BARV01003757">
    <property type="protein sequence ID" value="GAI11305.1"/>
    <property type="molecule type" value="Genomic_DNA"/>
</dbReference>
<comment type="caution">
    <text evidence="1">The sequence shown here is derived from an EMBL/GenBank/DDBJ whole genome shotgun (WGS) entry which is preliminary data.</text>
</comment>
<evidence type="ECO:0000313" key="1">
    <source>
        <dbReference type="EMBL" id="GAI11305.1"/>
    </source>
</evidence>
<name>X1M9D0_9ZZZZ</name>
<reference evidence="1" key="1">
    <citation type="journal article" date="2014" name="Front. Microbiol.">
        <title>High frequency of phylogenetically diverse reductive dehalogenase-homologous genes in deep subseafloor sedimentary metagenomes.</title>
        <authorList>
            <person name="Kawai M."/>
            <person name="Futagami T."/>
            <person name="Toyoda A."/>
            <person name="Takaki Y."/>
            <person name="Nishi S."/>
            <person name="Hori S."/>
            <person name="Arai W."/>
            <person name="Tsubouchi T."/>
            <person name="Morono Y."/>
            <person name="Uchiyama I."/>
            <person name="Ito T."/>
            <person name="Fujiyama A."/>
            <person name="Inagaki F."/>
            <person name="Takami H."/>
        </authorList>
    </citation>
    <scope>NUCLEOTIDE SEQUENCE</scope>
    <source>
        <strain evidence="1">Expedition CK06-06</strain>
    </source>
</reference>
<dbReference type="AlphaFoldDB" id="X1M9D0"/>
<evidence type="ECO:0008006" key="2">
    <source>
        <dbReference type="Google" id="ProtNLM"/>
    </source>
</evidence>
<protein>
    <recommendedName>
        <fullName evidence="2">IrrE N-terminal-like domain-containing protein</fullName>
    </recommendedName>
</protein>
<accession>X1M9D0</accession>
<sequence>MFRKRDYETGAFNELLADYFAGSILMPRKWVEEKWSEVKNLRRMAEIFDVEKPLMWIRLREMDLI</sequence>
<gene>
    <name evidence="1" type="ORF">S06H3_08784</name>
</gene>
<organism evidence="1">
    <name type="scientific">marine sediment metagenome</name>
    <dbReference type="NCBI Taxonomy" id="412755"/>
    <lineage>
        <taxon>unclassified sequences</taxon>
        <taxon>metagenomes</taxon>
        <taxon>ecological metagenomes</taxon>
    </lineage>
</organism>
<proteinExistence type="predicted"/>